<evidence type="ECO:0000259" key="10">
    <source>
        <dbReference type="Pfam" id="PF04290"/>
    </source>
</evidence>
<keyword evidence="13" id="KW-1185">Reference proteome</keyword>
<dbReference type="EMBL" id="BGZI01000002">
    <property type="protein sequence ID" value="GBO86895.1"/>
    <property type="molecule type" value="Genomic_DNA"/>
</dbReference>
<evidence type="ECO:0000256" key="1">
    <source>
        <dbReference type="ARBA" id="ARBA00004429"/>
    </source>
</evidence>
<comment type="function">
    <text evidence="9">Part of the tripartite ATP-independent periplasmic (TRAP) transport system.</text>
</comment>
<dbReference type="Proteomes" id="UP000387223">
    <property type="component" value="Unassembled WGS sequence"/>
</dbReference>
<evidence type="ECO:0000256" key="9">
    <source>
        <dbReference type="RuleBase" id="RU369079"/>
    </source>
</evidence>
<comment type="similarity">
    <text evidence="8 9">Belongs to the TRAP transporter small permease family.</text>
</comment>
<feature type="transmembrane region" description="Helical" evidence="9">
    <location>
        <begin position="95"/>
        <end position="114"/>
    </location>
</feature>
<reference evidence="13 14" key="1">
    <citation type="journal article" date="2019" name="J. Gen. Appl. Microbiol.">
        <title>Aerobic degradation of cis-dichloroethene by the marine bacterium Marinobacter salsuginis strain 5N-3.</title>
        <authorList>
            <person name="Inoue Y."/>
            <person name="Fukunaga Y."/>
            <person name="Katsumata H."/>
            <person name="Ohji S."/>
            <person name="Hosoyama A."/>
            <person name="Mori K."/>
            <person name="Ando K."/>
        </authorList>
    </citation>
    <scope>NUCLEOTIDE SEQUENCE [LARGE SCALE GENOMIC DNA]</scope>
    <source>
        <strain evidence="11 13">5N-3</strain>
        <strain evidence="12 14">NBRC 109114</strain>
    </source>
</reference>
<evidence type="ECO:0000256" key="8">
    <source>
        <dbReference type="ARBA" id="ARBA00038436"/>
    </source>
</evidence>
<dbReference type="PANTHER" id="PTHR35011:SF10">
    <property type="entry name" value="TRAP TRANSPORTER SMALL PERMEASE PROTEIN"/>
    <property type="match status" value="1"/>
</dbReference>
<dbReference type="InterPro" id="IPR055348">
    <property type="entry name" value="DctQ"/>
</dbReference>
<dbReference type="GO" id="GO:0015740">
    <property type="term" value="P:C4-dicarboxylate transport"/>
    <property type="evidence" value="ECO:0007669"/>
    <property type="project" value="TreeGrafter"/>
</dbReference>
<dbReference type="Proteomes" id="UP000340077">
    <property type="component" value="Unassembled WGS sequence"/>
</dbReference>
<dbReference type="InterPro" id="IPR007387">
    <property type="entry name" value="TRAP_DctQ"/>
</dbReference>
<evidence type="ECO:0000313" key="13">
    <source>
        <dbReference type="Proteomes" id="UP000340077"/>
    </source>
</evidence>
<evidence type="ECO:0000256" key="6">
    <source>
        <dbReference type="ARBA" id="ARBA00022989"/>
    </source>
</evidence>
<protein>
    <recommendedName>
        <fullName evidence="9">TRAP transporter small permease protein</fullName>
    </recommendedName>
</protein>
<dbReference type="GO" id="GO:0022857">
    <property type="term" value="F:transmembrane transporter activity"/>
    <property type="evidence" value="ECO:0007669"/>
    <property type="project" value="UniProtKB-UniRule"/>
</dbReference>
<organism evidence="12 14">
    <name type="scientific">Marinobacter salsuginis</name>
    <dbReference type="NCBI Taxonomy" id="418719"/>
    <lineage>
        <taxon>Bacteria</taxon>
        <taxon>Pseudomonadati</taxon>
        <taxon>Pseudomonadota</taxon>
        <taxon>Gammaproteobacteria</taxon>
        <taxon>Pseudomonadales</taxon>
        <taxon>Marinobacteraceae</taxon>
        <taxon>Marinobacter</taxon>
    </lineage>
</organism>
<keyword evidence="3" id="KW-1003">Cell membrane</keyword>
<accession>A0A5M3PVA9</accession>
<feature type="domain" description="Tripartite ATP-independent periplasmic transporters DctQ component" evidence="10">
    <location>
        <begin position="34"/>
        <end position="165"/>
    </location>
</feature>
<feature type="transmembrane region" description="Helical" evidence="9">
    <location>
        <begin position="57"/>
        <end position="74"/>
    </location>
</feature>
<dbReference type="GO" id="GO:0005886">
    <property type="term" value="C:plasma membrane"/>
    <property type="evidence" value="ECO:0007669"/>
    <property type="project" value="UniProtKB-SubCell"/>
</dbReference>
<evidence type="ECO:0000313" key="14">
    <source>
        <dbReference type="Proteomes" id="UP000387223"/>
    </source>
</evidence>
<dbReference type="PANTHER" id="PTHR35011">
    <property type="entry name" value="2,3-DIKETO-L-GULONATE TRAP TRANSPORTER SMALL PERMEASE PROTEIN YIAM"/>
    <property type="match status" value="1"/>
</dbReference>
<sequence length="183" mass="20745">MLGRLFREASVMNSLRKKFYLASGYAAGFCIALIMVIILAQIVGRLFGFIIPSAEDVSGWALAASTFFGLAYTFHNGGHIRVTLVIQKWSGRPRFFQELIVLIFGFGLACYMTFYCWHMVWESYVFEEVSHGYIPIPIWIPQVPVALGMTALNIAVLDDLVGILRKRTPSYQQHEDELNLEEV</sequence>
<keyword evidence="5 9" id="KW-0812">Transmembrane</keyword>
<keyword evidence="6 9" id="KW-1133">Transmembrane helix</keyword>
<comment type="subcellular location">
    <subcellularLocation>
        <location evidence="1 9">Cell inner membrane</location>
        <topology evidence="1 9">Multi-pass membrane protein</topology>
    </subcellularLocation>
</comment>
<comment type="caution">
    <text evidence="12">The sequence shown here is derived from an EMBL/GenBank/DDBJ whole genome shotgun (WGS) entry which is preliminary data.</text>
</comment>
<evidence type="ECO:0000313" key="12">
    <source>
        <dbReference type="EMBL" id="GBO86895.1"/>
    </source>
</evidence>
<evidence type="ECO:0000313" key="11">
    <source>
        <dbReference type="EMBL" id="GBO83422.1"/>
    </source>
</evidence>
<feature type="transmembrane region" description="Helical" evidence="9">
    <location>
        <begin position="134"/>
        <end position="157"/>
    </location>
</feature>
<keyword evidence="2 9" id="KW-0813">Transport</keyword>
<evidence type="ECO:0000256" key="3">
    <source>
        <dbReference type="ARBA" id="ARBA00022475"/>
    </source>
</evidence>
<evidence type="ECO:0000256" key="5">
    <source>
        <dbReference type="ARBA" id="ARBA00022692"/>
    </source>
</evidence>
<name>A0A5M3PVA9_9GAMM</name>
<evidence type="ECO:0000256" key="4">
    <source>
        <dbReference type="ARBA" id="ARBA00022519"/>
    </source>
</evidence>
<dbReference type="EMBL" id="BGZH01000001">
    <property type="protein sequence ID" value="GBO83422.1"/>
    <property type="molecule type" value="Genomic_DNA"/>
</dbReference>
<proteinExistence type="inferred from homology"/>
<comment type="subunit">
    <text evidence="9">The complex comprises the extracytoplasmic solute receptor protein and the two transmembrane proteins.</text>
</comment>
<dbReference type="Pfam" id="PF04290">
    <property type="entry name" value="DctQ"/>
    <property type="match status" value="1"/>
</dbReference>
<feature type="transmembrane region" description="Helical" evidence="9">
    <location>
        <begin position="20"/>
        <end position="51"/>
    </location>
</feature>
<dbReference type="AlphaFoldDB" id="A0A5M3PVA9"/>
<evidence type="ECO:0000256" key="7">
    <source>
        <dbReference type="ARBA" id="ARBA00023136"/>
    </source>
</evidence>
<gene>
    <name evidence="11" type="ORF">MS5N3_08730</name>
    <name evidence="12" type="ORF">MSSD14B_05630</name>
</gene>
<evidence type="ECO:0000256" key="2">
    <source>
        <dbReference type="ARBA" id="ARBA00022448"/>
    </source>
</evidence>
<keyword evidence="4 9" id="KW-0997">Cell inner membrane</keyword>
<keyword evidence="7 9" id="KW-0472">Membrane</keyword>